<sequence length="171" mass="20206">MARFLESRSCNDDYVPFRVTRSTCEPNRLEQMSFYDNNINNITTYPHANIHFRQQLCFEEDPYLASIDLQLELISAAQEALWNNDGDNEDEERPPFHDDEEDPDLAAIDLRLELICAAQEALWNNDGHDNDDLIRDERPPFHDDRIRVEELGLHYYHYQTLAYLTETKNKL</sequence>
<reference evidence="1" key="1">
    <citation type="journal article" date="2020" name="Nature">
        <title>Giant virus diversity and host interactions through global metagenomics.</title>
        <authorList>
            <person name="Schulz F."/>
            <person name="Roux S."/>
            <person name="Paez-Espino D."/>
            <person name="Jungbluth S."/>
            <person name="Walsh D.A."/>
            <person name="Denef V.J."/>
            <person name="McMahon K.D."/>
            <person name="Konstantinidis K.T."/>
            <person name="Eloe-Fadrosh E.A."/>
            <person name="Kyrpides N.C."/>
            <person name="Woyke T."/>
        </authorList>
    </citation>
    <scope>NUCLEOTIDE SEQUENCE</scope>
    <source>
        <strain evidence="1">GVMAG-M-3300023184-51</strain>
    </source>
</reference>
<dbReference type="AlphaFoldDB" id="A0A6C0I9V8"/>
<evidence type="ECO:0000313" key="1">
    <source>
        <dbReference type="EMBL" id="QHT88823.1"/>
    </source>
</evidence>
<proteinExistence type="predicted"/>
<protein>
    <submittedName>
        <fullName evidence="1">Uncharacterized protein</fullName>
    </submittedName>
</protein>
<name>A0A6C0I9V8_9ZZZZ</name>
<dbReference type="EMBL" id="MN740124">
    <property type="protein sequence ID" value="QHT88823.1"/>
    <property type="molecule type" value="Genomic_DNA"/>
</dbReference>
<organism evidence="1">
    <name type="scientific">viral metagenome</name>
    <dbReference type="NCBI Taxonomy" id="1070528"/>
    <lineage>
        <taxon>unclassified sequences</taxon>
        <taxon>metagenomes</taxon>
        <taxon>organismal metagenomes</taxon>
    </lineage>
</organism>
<accession>A0A6C0I9V8</accession>